<dbReference type="EMBL" id="CADEHS020000024">
    <property type="protein sequence ID" value="CAG9948237.1"/>
    <property type="molecule type" value="Genomic_DNA"/>
</dbReference>
<sequence length="629" mass="66282">MQILVATLAFVAAAQATTINAINGRNFLSPFNGQSVTNVTGIVTAKTSTGLYLRAPRRTCDKRIGTGLYVFSSTLGKNASISVGDTLVLDGKVTEYRSNTAYLYSTELESPIVQGWVKGTTTPKPRVIGKDTRNPPTEQYSVLDNGDIFGVPNNVSQVSIVNPELQTDKYGLDFWKSLNGELVTIQNPIAVSKPNTYGETWMIGNWPTTGQNERGGLTLGDKDANPEAIIIGSPLDGSKAVTTSRIGDKFDDITGVVHYQFGFYYILPLTAIKTISSLSPALPPPTSLISTGECSGLTVGDYNIENFAPSDTAHLRPPVNSPVEKRTQQANITGSFIADILAIDSDARVIMAGDLNEYSVVQPVKTFTSVSSMVDLDVAAGIPVNERYTYTFGADMEELDHLFVSPAIANLQPLEEHIHVNTWVSYADQVSDHDPTVAKINVCGKNVASSDVTISASSTPAATPTGTPTHVSSGISITATTAVSGTRTTTPSSSSVSATATPIASGKALSGRGNVLASTPGESTGGRLLTSGNWYRAGGTAAIFTATPNVDGVTFTLQSSKGKCAIVADMSIFCDSSVTLGSSFGWDGAYVTYLGANTFHATELPTGSGNTKVYTVEKALTLQLTWSAV</sequence>
<organism evidence="1 2">
    <name type="scientific">Clonostachys rosea f. rosea IK726</name>
    <dbReference type="NCBI Taxonomy" id="1349383"/>
    <lineage>
        <taxon>Eukaryota</taxon>
        <taxon>Fungi</taxon>
        <taxon>Dikarya</taxon>
        <taxon>Ascomycota</taxon>
        <taxon>Pezizomycotina</taxon>
        <taxon>Sordariomycetes</taxon>
        <taxon>Hypocreomycetidae</taxon>
        <taxon>Hypocreales</taxon>
        <taxon>Bionectriaceae</taxon>
        <taxon>Clonostachys</taxon>
    </lineage>
</organism>
<protein>
    <submittedName>
        <fullName evidence="1">Uncharacterized protein</fullName>
    </submittedName>
</protein>
<gene>
    <name evidence="1" type="ORF">CRV2_00013771</name>
</gene>
<proteinExistence type="predicted"/>
<evidence type="ECO:0000313" key="1">
    <source>
        <dbReference type="EMBL" id="CAG9948237.1"/>
    </source>
</evidence>
<reference evidence="1" key="1">
    <citation type="submission" date="2020-04" db="EMBL/GenBank/DDBJ databases">
        <authorList>
            <person name="Broberg M."/>
        </authorList>
    </citation>
    <scope>NUCLEOTIDE SEQUENCE</scope>
</reference>
<accession>A0ACA9U5A3</accession>
<keyword evidence="2" id="KW-1185">Reference proteome</keyword>
<reference evidence="1" key="2">
    <citation type="submission" date="2021-10" db="EMBL/GenBank/DDBJ databases">
        <authorList>
            <person name="Piombo E."/>
        </authorList>
    </citation>
    <scope>NUCLEOTIDE SEQUENCE</scope>
</reference>
<name>A0ACA9U5A3_BIOOC</name>
<comment type="caution">
    <text evidence="1">The sequence shown here is derived from an EMBL/GenBank/DDBJ whole genome shotgun (WGS) entry which is preliminary data.</text>
</comment>
<evidence type="ECO:0000313" key="2">
    <source>
        <dbReference type="Proteomes" id="UP000836387"/>
    </source>
</evidence>
<dbReference type="Proteomes" id="UP000836387">
    <property type="component" value="Unassembled WGS sequence"/>
</dbReference>